<evidence type="ECO:0000256" key="3">
    <source>
        <dbReference type="ARBA" id="ARBA00022741"/>
    </source>
</evidence>
<evidence type="ECO:0000256" key="1">
    <source>
        <dbReference type="ARBA" id="ARBA00008010"/>
    </source>
</evidence>
<dbReference type="InterPro" id="IPR027417">
    <property type="entry name" value="P-loop_NTPase"/>
</dbReference>
<evidence type="ECO:0000313" key="6">
    <source>
        <dbReference type="EMBL" id="VEL14612.1"/>
    </source>
</evidence>
<dbReference type="GO" id="GO:0005524">
    <property type="term" value="F:ATP binding"/>
    <property type="evidence" value="ECO:0007669"/>
    <property type="project" value="UniProtKB-KW"/>
</dbReference>
<dbReference type="InterPro" id="IPR001208">
    <property type="entry name" value="MCM_dom"/>
</dbReference>
<proteinExistence type="inferred from homology"/>
<dbReference type="OrthoDB" id="6261063at2759"/>
<keyword evidence="7" id="KW-1185">Reference proteome</keyword>
<dbReference type="EMBL" id="CAAALY010021749">
    <property type="protein sequence ID" value="VEL14612.1"/>
    <property type="molecule type" value="Genomic_DNA"/>
</dbReference>
<accession>A0A3S5B6N9</accession>
<dbReference type="AlphaFoldDB" id="A0A3S5B6N9"/>
<dbReference type="GO" id="GO:0000727">
    <property type="term" value="P:double-strand break repair via break-induced replication"/>
    <property type="evidence" value="ECO:0007669"/>
    <property type="project" value="TreeGrafter"/>
</dbReference>
<dbReference type="Gene3D" id="3.40.50.300">
    <property type="entry name" value="P-loop containing nucleotide triphosphate hydrolases"/>
    <property type="match status" value="1"/>
</dbReference>
<evidence type="ECO:0000256" key="2">
    <source>
        <dbReference type="ARBA" id="ARBA00022705"/>
    </source>
</evidence>
<dbReference type="GO" id="GO:0005634">
    <property type="term" value="C:nucleus"/>
    <property type="evidence" value="ECO:0007669"/>
    <property type="project" value="TreeGrafter"/>
</dbReference>
<organism evidence="6 7">
    <name type="scientific">Protopolystoma xenopodis</name>
    <dbReference type="NCBI Taxonomy" id="117903"/>
    <lineage>
        <taxon>Eukaryota</taxon>
        <taxon>Metazoa</taxon>
        <taxon>Spiralia</taxon>
        <taxon>Lophotrochozoa</taxon>
        <taxon>Platyhelminthes</taxon>
        <taxon>Monogenea</taxon>
        <taxon>Polyopisthocotylea</taxon>
        <taxon>Polystomatidea</taxon>
        <taxon>Polystomatidae</taxon>
        <taxon>Protopolystoma</taxon>
    </lineage>
</organism>
<evidence type="ECO:0000256" key="4">
    <source>
        <dbReference type="ARBA" id="ARBA00022840"/>
    </source>
</evidence>
<dbReference type="GO" id="GO:0042555">
    <property type="term" value="C:MCM complex"/>
    <property type="evidence" value="ECO:0007669"/>
    <property type="project" value="TreeGrafter"/>
</dbReference>
<keyword evidence="4" id="KW-0067">ATP-binding</keyword>
<dbReference type="Proteomes" id="UP000784294">
    <property type="component" value="Unassembled WGS sequence"/>
</dbReference>
<keyword evidence="3" id="KW-0547">Nucleotide-binding</keyword>
<evidence type="ECO:0000313" key="7">
    <source>
        <dbReference type="Proteomes" id="UP000784294"/>
    </source>
</evidence>
<feature type="domain" description="MCM C-terminal AAA(+) ATPase" evidence="5">
    <location>
        <begin position="1"/>
        <end position="32"/>
    </location>
</feature>
<dbReference type="PANTHER" id="PTHR11630">
    <property type="entry name" value="DNA REPLICATION LICENSING FACTOR MCM FAMILY MEMBER"/>
    <property type="match status" value="1"/>
</dbReference>
<dbReference type="GO" id="GO:1902975">
    <property type="term" value="P:mitotic DNA replication initiation"/>
    <property type="evidence" value="ECO:0007669"/>
    <property type="project" value="TreeGrafter"/>
</dbReference>
<dbReference type="GO" id="GO:0017116">
    <property type="term" value="F:single-stranded DNA helicase activity"/>
    <property type="evidence" value="ECO:0007669"/>
    <property type="project" value="TreeGrafter"/>
</dbReference>
<gene>
    <name evidence="6" type="ORF">PXEA_LOCUS8052</name>
</gene>
<dbReference type="PROSITE" id="PS50051">
    <property type="entry name" value="MCM_2"/>
    <property type="match status" value="1"/>
</dbReference>
<dbReference type="PANTHER" id="PTHR11630:SF66">
    <property type="entry name" value="DNA REPLICATION LICENSING FACTOR MCM4"/>
    <property type="match status" value="1"/>
</dbReference>
<protein>
    <recommendedName>
        <fullName evidence="5">MCM C-terminal AAA(+) ATPase domain-containing protein</fullName>
    </recommendedName>
</protein>
<dbReference type="Pfam" id="PF00493">
    <property type="entry name" value="MCM"/>
    <property type="match status" value="1"/>
</dbReference>
<evidence type="ECO:0000259" key="5">
    <source>
        <dbReference type="PROSITE" id="PS50051"/>
    </source>
</evidence>
<name>A0A3S5B6N9_9PLAT</name>
<dbReference type="GO" id="GO:0006271">
    <property type="term" value="P:DNA strand elongation involved in DNA replication"/>
    <property type="evidence" value="ECO:0007669"/>
    <property type="project" value="TreeGrafter"/>
</dbReference>
<dbReference type="InterPro" id="IPR031327">
    <property type="entry name" value="MCM"/>
</dbReference>
<comment type="similarity">
    <text evidence="1">Belongs to the MCM family.</text>
</comment>
<sequence length="149" mass="16593">MLPHTLLSRFDLIFLILDPQDEVYDARLARHLVGLYYRGTRPKNLDSETSSGSTNMGIGTRMDRSTGAAYLADDDEDALGGEGVSAKLLRDYITYAKVCKGSLYFIINTVNGRDDPASYNYSDWMIGTSYFLVIPILAFHITSGDQHVI</sequence>
<keyword evidence="2" id="KW-0235">DNA replication</keyword>
<reference evidence="6" key="1">
    <citation type="submission" date="2018-11" db="EMBL/GenBank/DDBJ databases">
        <authorList>
            <consortium name="Pathogen Informatics"/>
        </authorList>
    </citation>
    <scope>NUCLEOTIDE SEQUENCE</scope>
</reference>
<dbReference type="GO" id="GO:0003697">
    <property type="term" value="F:single-stranded DNA binding"/>
    <property type="evidence" value="ECO:0007669"/>
    <property type="project" value="TreeGrafter"/>
</dbReference>
<comment type="caution">
    <text evidence="6">The sequence shown here is derived from an EMBL/GenBank/DDBJ whole genome shotgun (WGS) entry which is preliminary data.</text>
</comment>